<organism evidence="8 9">
    <name type="scientific">Paenibacillus curdlanolyticus YK9</name>
    <dbReference type="NCBI Taxonomy" id="717606"/>
    <lineage>
        <taxon>Bacteria</taxon>
        <taxon>Bacillati</taxon>
        <taxon>Bacillota</taxon>
        <taxon>Bacilli</taxon>
        <taxon>Bacillales</taxon>
        <taxon>Paenibacillaceae</taxon>
        <taxon>Paenibacillus</taxon>
    </lineage>
</organism>
<evidence type="ECO:0000256" key="6">
    <source>
        <dbReference type="SAM" id="Phobius"/>
    </source>
</evidence>
<dbReference type="PANTHER" id="PTHR33545:SF5">
    <property type="entry name" value="UPF0750 MEMBRANE PROTEIN YITT"/>
    <property type="match status" value="1"/>
</dbReference>
<dbReference type="InterPro" id="IPR003740">
    <property type="entry name" value="YitT"/>
</dbReference>
<dbReference type="Proteomes" id="UP000005387">
    <property type="component" value="Unassembled WGS sequence"/>
</dbReference>
<keyword evidence="4 6" id="KW-1133">Transmembrane helix</keyword>
<accession>E0I2Z1</accession>
<keyword evidence="5 6" id="KW-0472">Membrane</keyword>
<sequence length="282" mass="30910">MAFYARKTARQVYTILFTLAGAILVAIGFNMLLIPHQLLSGGIAGISMMIGYITGGTISWLYLALNIPVLIWGWISLGRRFVILSVFSVVVTTLALQFIPVRQIANDILLASVFGGLLIGFGSGLALRHGGSSGGFDIIASIISRKRDVPVGMFIFLLNGVVIGALVLFTRDPDIALYSLLSIFTAGKVVDLVHIRYVKVTAFIVTRETDKMLRKLLENKRGITVIRTRGAFTSHEQDMLMTVTTRYELAELRKTVLTIDPKAFVNIVETVGVIGEFHKPLP</sequence>
<evidence type="ECO:0000256" key="2">
    <source>
        <dbReference type="ARBA" id="ARBA00022475"/>
    </source>
</evidence>
<evidence type="ECO:0000259" key="7">
    <source>
        <dbReference type="Pfam" id="PF10035"/>
    </source>
</evidence>
<reference evidence="8 9" key="1">
    <citation type="submission" date="2010-07" db="EMBL/GenBank/DDBJ databases">
        <title>The draft genome of Paenibacillus curdlanolyticus YK9.</title>
        <authorList>
            <consortium name="US DOE Joint Genome Institute (JGI-PGF)"/>
            <person name="Lucas S."/>
            <person name="Copeland A."/>
            <person name="Lapidus A."/>
            <person name="Cheng J.-F."/>
            <person name="Bruce D."/>
            <person name="Goodwin L."/>
            <person name="Pitluck S."/>
            <person name="Land M.L."/>
            <person name="Hauser L."/>
            <person name="Chang Y.-J."/>
            <person name="Jeffries C."/>
            <person name="Anderson I.J."/>
            <person name="Johnson E."/>
            <person name="Loganathan U."/>
            <person name="Mulhopadhyay B."/>
            <person name="Kyrpides N."/>
            <person name="Woyke T.J."/>
        </authorList>
    </citation>
    <scope>NUCLEOTIDE SEQUENCE [LARGE SCALE GENOMIC DNA]</scope>
    <source>
        <strain evidence="8 9">YK9</strain>
    </source>
</reference>
<dbReference type="CDD" id="cd16380">
    <property type="entry name" value="YitT_C"/>
    <property type="match status" value="1"/>
</dbReference>
<dbReference type="PANTHER" id="PTHR33545">
    <property type="entry name" value="UPF0750 MEMBRANE PROTEIN YITT-RELATED"/>
    <property type="match status" value="1"/>
</dbReference>
<feature type="transmembrane region" description="Helical" evidence="6">
    <location>
        <begin position="108"/>
        <end position="128"/>
    </location>
</feature>
<dbReference type="eggNOG" id="COG1284">
    <property type="taxonomic scope" value="Bacteria"/>
</dbReference>
<keyword evidence="9" id="KW-1185">Reference proteome</keyword>
<protein>
    <recommendedName>
        <fullName evidence="7">DUF2179 domain-containing protein</fullName>
    </recommendedName>
</protein>
<comment type="subcellular location">
    <subcellularLocation>
        <location evidence="1">Cell membrane</location>
        <topology evidence="1">Multi-pass membrane protein</topology>
    </subcellularLocation>
</comment>
<dbReference type="EMBL" id="AEDD01000001">
    <property type="protein sequence ID" value="EFM12655.1"/>
    <property type="molecule type" value="Genomic_DNA"/>
</dbReference>
<dbReference type="STRING" id="717606.PaecuDRAFT_0166"/>
<evidence type="ECO:0000256" key="1">
    <source>
        <dbReference type="ARBA" id="ARBA00004651"/>
    </source>
</evidence>
<dbReference type="RefSeq" id="WP_006036184.1">
    <property type="nucleotide sequence ID" value="NZ_AEDD01000001.1"/>
</dbReference>
<evidence type="ECO:0000313" key="8">
    <source>
        <dbReference type="EMBL" id="EFM12655.1"/>
    </source>
</evidence>
<keyword evidence="3 6" id="KW-0812">Transmembrane</keyword>
<feature type="domain" description="DUF2179" evidence="7">
    <location>
        <begin position="221"/>
        <end position="275"/>
    </location>
</feature>
<dbReference type="GO" id="GO:0005886">
    <property type="term" value="C:plasma membrane"/>
    <property type="evidence" value="ECO:0007669"/>
    <property type="project" value="UniProtKB-SubCell"/>
</dbReference>
<dbReference type="Pfam" id="PF02588">
    <property type="entry name" value="YitT_membrane"/>
    <property type="match status" value="1"/>
</dbReference>
<evidence type="ECO:0000256" key="5">
    <source>
        <dbReference type="ARBA" id="ARBA00023136"/>
    </source>
</evidence>
<dbReference type="Gene3D" id="3.30.70.120">
    <property type="match status" value="1"/>
</dbReference>
<dbReference type="InterPro" id="IPR015867">
    <property type="entry name" value="N-reg_PII/ATP_PRibTrfase_C"/>
</dbReference>
<evidence type="ECO:0000256" key="4">
    <source>
        <dbReference type="ARBA" id="ARBA00022989"/>
    </source>
</evidence>
<feature type="transmembrane region" description="Helical" evidence="6">
    <location>
        <begin position="81"/>
        <end position="102"/>
    </location>
</feature>
<keyword evidence="2" id="KW-1003">Cell membrane</keyword>
<dbReference type="InterPro" id="IPR019264">
    <property type="entry name" value="DUF2179"/>
</dbReference>
<feature type="transmembrane region" description="Helical" evidence="6">
    <location>
        <begin position="46"/>
        <end position="74"/>
    </location>
</feature>
<feature type="transmembrane region" description="Helical" evidence="6">
    <location>
        <begin position="12"/>
        <end position="34"/>
    </location>
</feature>
<dbReference type="Pfam" id="PF10035">
    <property type="entry name" value="DUF2179"/>
    <property type="match status" value="1"/>
</dbReference>
<dbReference type="PIRSF" id="PIRSF006483">
    <property type="entry name" value="Membrane_protein_YitT"/>
    <property type="match status" value="1"/>
</dbReference>
<feature type="transmembrane region" description="Helical" evidence="6">
    <location>
        <begin position="175"/>
        <end position="193"/>
    </location>
</feature>
<proteinExistence type="predicted"/>
<evidence type="ECO:0000256" key="3">
    <source>
        <dbReference type="ARBA" id="ARBA00022692"/>
    </source>
</evidence>
<gene>
    <name evidence="8" type="ORF">PaecuDRAFT_0166</name>
</gene>
<dbReference type="OrthoDB" id="2417289at2"/>
<feature type="transmembrane region" description="Helical" evidence="6">
    <location>
        <begin position="149"/>
        <end position="169"/>
    </location>
</feature>
<dbReference type="AlphaFoldDB" id="E0I2Z1"/>
<evidence type="ECO:0000313" key="9">
    <source>
        <dbReference type="Proteomes" id="UP000005387"/>
    </source>
</evidence>
<dbReference type="InterPro" id="IPR051461">
    <property type="entry name" value="UPF0750_membrane"/>
</dbReference>
<name>E0I2Z1_9BACL</name>